<dbReference type="InterPro" id="IPR052929">
    <property type="entry name" value="RNase_H-like_EbsB-rel"/>
</dbReference>
<dbReference type="RefSeq" id="XP_056685775.1">
    <property type="nucleotide sequence ID" value="XM_056829797.1"/>
</dbReference>
<dbReference type="Proteomes" id="UP000813463">
    <property type="component" value="Chromosome 5"/>
</dbReference>
<dbReference type="PANTHER" id="PTHR47074">
    <property type="entry name" value="BNAC02G40300D PROTEIN"/>
    <property type="match status" value="1"/>
</dbReference>
<dbReference type="GeneID" id="130461641"/>
<keyword evidence="2" id="KW-1185">Reference proteome</keyword>
<organism evidence="2 3">
    <name type="scientific">Spinacia oleracea</name>
    <name type="common">Spinach</name>
    <dbReference type="NCBI Taxonomy" id="3562"/>
    <lineage>
        <taxon>Eukaryota</taxon>
        <taxon>Viridiplantae</taxon>
        <taxon>Streptophyta</taxon>
        <taxon>Embryophyta</taxon>
        <taxon>Tracheophyta</taxon>
        <taxon>Spermatophyta</taxon>
        <taxon>Magnoliopsida</taxon>
        <taxon>eudicotyledons</taxon>
        <taxon>Gunneridae</taxon>
        <taxon>Pentapetalae</taxon>
        <taxon>Caryophyllales</taxon>
        <taxon>Chenopodiaceae</taxon>
        <taxon>Chenopodioideae</taxon>
        <taxon>Anserineae</taxon>
        <taxon>Spinacia</taxon>
    </lineage>
</organism>
<dbReference type="InterPro" id="IPR012337">
    <property type="entry name" value="RNaseH-like_sf"/>
</dbReference>
<gene>
    <name evidence="3" type="primary">LOC130461641</name>
</gene>
<dbReference type="CDD" id="cd06222">
    <property type="entry name" value="RNase_H_like"/>
    <property type="match status" value="1"/>
</dbReference>
<dbReference type="Gene3D" id="3.30.420.10">
    <property type="entry name" value="Ribonuclease H-like superfamily/Ribonuclease H"/>
    <property type="match status" value="1"/>
</dbReference>
<reference evidence="2" key="1">
    <citation type="journal article" date="2021" name="Nat. Commun.">
        <title>Genomic analyses provide insights into spinach domestication and the genetic basis of agronomic traits.</title>
        <authorList>
            <person name="Cai X."/>
            <person name="Sun X."/>
            <person name="Xu C."/>
            <person name="Sun H."/>
            <person name="Wang X."/>
            <person name="Ge C."/>
            <person name="Zhang Z."/>
            <person name="Wang Q."/>
            <person name="Fei Z."/>
            <person name="Jiao C."/>
            <person name="Wang Q."/>
        </authorList>
    </citation>
    <scope>NUCLEOTIDE SEQUENCE [LARGE SCALE GENOMIC DNA]</scope>
    <source>
        <strain evidence="2">cv. Varoflay</strain>
    </source>
</reference>
<dbReference type="InterPro" id="IPR036397">
    <property type="entry name" value="RNaseH_sf"/>
</dbReference>
<evidence type="ECO:0000259" key="1">
    <source>
        <dbReference type="Pfam" id="PF13456"/>
    </source>
</evidence>
<name>A0ABM3QQZ1_SPIOL</name>
<accession>A0ABM3QQZ1</accession>
<dbReference type="InterPro" id="IPR002156">
    <property type="entry name" value="RNaseH_domain"/>
</dbReference>
<feature type="domain" description="RNase H type-1" evidence="1">
    <location>
        <begin position="69"/>
        <end position="188"/>
    </location>
</feature>
<dbReference type="Pfam" id="PF13456">
    <property type="entry name" value="RVT_3"/>
    <property type="match status" value="1"/>
</dbReference>
<evidence type="ECO:0000313" key="2">
    <source>
        <dbReference type="Proteomes" id="UP000813463"/>
    </source>
</evidence>
<sequence>MMMVWQIWNVRNAWVFERKAIDPKVACDRALKILGDYEMAMVRESAPAPTCEVVQRALFPSTIAPFKLNTDAAVREGECGLGMVVRDGVGDVVMAAGERRKGCWSAAQGEAEAFKFGLQYAYDGGFRCIEAETDCQKVIDMLVKGTRERSSIQVVVDDILALARNFVSCSFYFARRSCNRVAHAIAQTSLNLCEVKVWMEDHPIEVTSIVEADKAFIT</sequence>
<evidence type="ECO:0000313" key="3">
    <source>
        <dbReference type="RefSeq" id="XP_056685775.1"/>
    </source>
</evidence>
<dbReference type="PANTHER" id="PTHR47074:SF21">
    <property type="entry name" value="RNASE H TYPE-1 DOMAIN-CONTAINING PROTEIN"/>
    <property type="match status" value="1"/>
</dbReference>
<protein>
    <recommendedName>
        <fullName evidence="1">RNase H type-1 domain-containing protein</fullName>
    </recommendedName>
</protein>
<reference evidence="3" key="2">
    <citation type="submission" date="2025-08" db="UniProtKB">
        <authorList>
            <consortium name="RefSeq"/>
        </authorList>
    </citation>
    <scope>IDENTIFICATION</scope>
    <source>
        <tissue evidence="3">Leaf</tissue>
    </source>
</reference>
<dbReference type="InterPro" id="IPR044730">
    <property type="entry name" value="RNase_H-like_dom_plant"/>
</dbReference>
<dbReference type="SUPFAM" id="SSF53098">
    <property type="entry name" value="Ribonuclease H-like"/>
    <property type="match status" value="1"/>
</dbReference>
<proteinExistence type="predicted"/>